<evidence type="ECO:0000256" key="4">
    <source>
        <dbReference type="ARBA" id="ARBA00023242"/>
    </source>
</evidence>
<keyword evidence="7" id="KW-0687">Ribonucleoprotein</keyword>
<dbReference type="SUPFAM" id="SSF50978">
    <property type="entry name" value="WD40 repeat-like"/>
    <property type="match status" value="1"/>
</dbReference>
<evidence type="ECO:0000256" key="2">
    <source>
        <dbReference type="ARBA" id="ARBA00022574"/>
    </source>
</evidence>
<dbReference type="OrthoDB" id="1068471at2759"/>
<reference evidence="7" key="2">
    <citation type="submission" date="2013-10" db="EMBL/GenBank/DDBJ databases">
        <authorList>
            <person name="Aslett M."/>
        </authorList>
    </citation>
    <scope>NUCLEOTIDE SEQUENCE [LARGE SCALE GENOMIC DNA]</scope>
    <source>
        <strain evidence="7">Houghton</strain>
    </source>
</reference>
<keyword evidence="8" id="KW-1185">Reference proteome</keyword>
<dbReference type="RefSeq" id="XP_013246695.1">
    <property type="nucleotide sequence ID" value="XM_013391241.1"/>
</dbReference>
<protein>
    <submittedName>
        <fullName evidence="7">U3 small nucleolar ribonucleoprotein complex-associated protein, putative</fullName>
    </submittedName>
</protein>
<sequence length="483" mass="51066">DETTDEARLRIAQEYLRQVSATAKGRRPKKGPSELFPSASEAQGEAEAPDPAFASSEDSDGSRDNEDSDDDDLCEYEEGKEALAAELKKKAEKGKLSSHQMSSVAADIRLKDAAFFKGHKLPVTCVALPGEGSCDPSNSSSSSSGCAYTGGKDCCVIRWDLETGKKVIFKGQRNCFVVAGDRNSNSKSNGISANSSRGHFRAVLSVCVADDERLFFSGGADHTIKAWDPRASNERCIFELRGHRGAVTGLCLNGGKLGATDAESQLLSCSADKSIRSWSVSCRSFSNCFYGHASEINCIDTLQANKPITGGSDGTLRNWKLVQDTHIAFPPLGSCVDSVSLLSPSLFACGTQGGLLALFTSSCKRPLSCVRVSQHAAAVAASGDTSEATHTLQALQKAPAPLRATAAAAAVSAVCAFPFTDALLVGLEEGTVQLWEASQAANFVRLASSVLLSWHLLHEILWRKEGAAPCALCLVHALGLAAQ</sequence>
<dbReference type="Gene3D" id="2.130.10.10">
    <property type="entry name" value="YVTN repeat-like/Quinoprotein amine dehydrogenase"/>
    <property type="match status" value="1"/>
</dbReference>
<keyword evidence="2 5" id="KW-0853">WD repeat</keyword>
<feature type="region of interest" description="Disordered" evidence="6">
    <location>
        <begin position="17"/>
        <end position="72"/>
    </location>
</feature>
<dbReference type="Pfam" id="PF00400">
    <property type="entry name" value="WD40"/>
    <property type="match status" value="4"/>
</dbReference>
<evidence type="ECO:0000256" key="6">
    <source>
        <dbReference type="SAM" id="MobiDB-lite"/>
    </source>
</evidence>
<dbReference type="SMART" id="SM00320">
    <property type="entry name" value="WD40"/>
    <property type="match status" value="5"/>
</dbReference>
<dbReference type="PROSITE" id="PS50082">
    <property type="entry name" value="WD_REPEATS_2"/>
    <property type="match status" value="1"/>
</dbReference>
<dbReference type="InterPro" id="IPR015943">
    <property type="entry name" value="WD40/YVTN_repeat-like_dom_sf"/>
</dbReference>
<dbReference type="InterPro" id="IPR001680">
    <property type="entry name" value="WD40_rpt"/>
</dbReference>
<dbReference type="GO" id="GO:0034511">
    <property type="term" value="F:U3 snoRNA binding"/>
    <property type="evidence" value="ECO:0007669"/>
    <property type="project" value="InterPro"/>
</dbReference>
<dbReference type="InterPro" id="IPR039241">
    <property type="entry name" value="Rrp9-like"/>
</dbReference>
<dbReference type="PANTHER" id="PTHR19865:SF0">
    <property type="entry name" value="U3 SMALL NUCLEOLAR RNA-INTERACTING PROTEIN 2"/>
    <property type="match status" value="1"/>
</dbReference>
<feature type="repeat" description="WD" evidence="5">
    <location>
        <begin position="196"/>
        <end position="228"/>
    </location>
</feature>
<dbReference type="EMBL" id="HG673645">
    <property type="protein sequence ID" value="CDI84288.1"/>
    <property type="molecule type" value="Genomic_DNA"/>
</dbReference>
<proteinExistence type="predicted"/>
<keyword evidence="4" id="KW-0539">Nucleus</keyword>
<dbReference type="GeneID" id="25273191"/>
<dbReference type="GO" id="GO:0032040">
    <property type="term" value="C:small-subunit processome"/>
    <property type="evidence" value="ECO:0007669"/>
    <property type="project" value="TreeGrafter"/>
</dbReference>
<dbReference type="PANTHER" id="PTHR19865">
    <property type="entry name" value="U3 SMALL NUCLEOLAR RNA INTERACTING PROTEIN 2"/>
    <property type="match status" value="1"/>
</dbReference>
<evidence type="ECO:0000313" key="7">
    <source>
        <dbReference type="EMBL" id="CDI84288.1"/>
    </source>
</evidence>
<dbReference type="OMA" id="ASEINCI"/>
<evidence type="ECO:0000256" key="3">
    <source>
        <dbReference type="ARBA" id="ARBA00022737"/>
    </source>
</evidence>
<reference evidence="7" key="1">
    <citation type="submission" date="2013-10" db="EMBL/GenBank/DDBJ databases">
        <title>Genomic analysis of the causative agents of coccidiosis in chickens.</title>
        <authorList>
            <person name="Reid A.J."/>
            <person name="Blake D."/>
            <person name="Billington K."/>
            <person name="Browne H."/>
            <person name="Dunn M."/>
            <person name="Hung S."/>
            <person name="Kawahara F."/>
            <person name="Miranda-Saavedra D."/>
            <person name="Mourier T."/>
            <person name="Nagra H."/>
            <person name="Otto T.D."/>
            <person name="Rawlings N."/>
            <person name="Sanchez A."/>
            <person name="Sanders M."/>
            <person name="Subramaniam C."/>
            <person name="Tay Y."/>
            <person name="Dear P."/>
            <person name="Doerig C."/>
            <person name="Gruber A."/>
            <person name="Parkinson J."/>
            <person name="Shirley M."/>
            <person name="Wan K.L."/>
            <person name="Berriman M."/>
            <person name="Tomley F."/>
            <person name="Pain A."/>
        </authorList>
    </citation>
    <scope>NUCLEOTIDE SEQUENCE [LARGE SCALE GENOMIC DNA]</scope>
    <source>
        <strain evidence="7">Houghton</strain>
    </source>
</reference>
<dbReference type="VEuPathDB" id="ToxoDB:EAH_00051210"/>
<organism evidence="7 8">
    <name type="scientific">Eimeria acervulina</name>
    <name type="common">Coccidian parasite</name>
    <dbReference type="NCBI Taxonomy" id="5801"/>
    <lineage>
        <taxon>Eukaryota</taxon>
        <taxon>Sar</taxon>
        <taxon>Alveolata</taxon>
        <taxon>Apicomplexa</taxon>
        <taxon>Conoidasida</taxon>
        <taxon>Coccidia</taxon>
        <taxon>Eucoccidiorida</taxon>
        <taxon>Eimeriorina</taxon>
        <taxon>Eimeriidae</taxon>
        <taxon>Eimeria</taxon>
    </lineage>
</organism>
<evidence type="ECO:0000256" key="5">
    <source>
        <dbReference type="PROSITE-ProRule" id="PRU00221"/>
    </source>
</evidence>
<gene>
    <name evidence="7" type="ORF">EAH_00051210</name>
</gene>
<evidence type="ECO:0000256" key="1">
    <source>
        <dbReference type="ARBA" id="ARBA00004123"/>
    </source>
</evidence>
<accession>U6GYH5</accession>
<evidence type="ECO:0000313" key="8">
    <source>
        <dbReference type="Proteomes" id="UP000018050"/>
    </source>
</evidence>
<name>U6GYH5_EIMAC</name>
<feature type="non-terminal residue" evidence="7">
    <location>
        <position position="1"/>
    </location>
</feature>
<comment type="subcellular location">
    <subcellularLocation>
        <location evidence="1">Nucleus</location>
    </subcellularLocation>
</comment>
<dbReference type="PROSITE" id="PS50294">
    <property type="entry name" value="WD_REPEATS_REGION"/>
    <property type="match status" value="1"/>
</dbReference>
<dbReference type="AlphaFoldDB" id="U6GYH5"/>
<dbReference type="InterPro" id="IPR036322">
    <property type="entry name" value="WD40_repeat_dom_sf"/>
</dbReference>
<dbReference type="Proteomes" id="UP000018050">
    <property type="component" value="Unassembled WGS sequence"/>
</dbReference>
<keyword evidence="3" id="KW-0677">Repeat</keyword>